<sequence>METPIKRSVLDYNDIVEMAPKLRGHEKLVNRVLHLLSVDKVNAVHDKYCDNPGPEFACNLLKDFDITLDIDGRDILDSLPEGAFVTVSNHPFGALDGISLIALLGTIRPEFKVMVNMVLNHISAMRPNFIAVDALASDDPAKKAVSMKGIKEAIMHVRSGKPIGFFPAGAVSKLNRRLRLEDREWQPSIIRLIKQFGKPVIPIYFHGGNSAWFNTLGVIDWRLRTLRLPAEVWRKCHTTIRISVGEPIMPDELDKYNDIKELGEFLKRKTYQLRDRK</sequence>
<comment type="caution">
    <text evidence="2">The sequence shown here is derived from an EMBL/GenBank/DDBJ whole genome shotgun (WGS) entry which is preliminary data.</text>
</comment>
<gene>
    <name evidence="2" type="ORF">AAK873_06125</name>
</gene>
<proteinExistence type="predicted"/>
<protein>
    <submittedName>
        <fullName evidence="2">Lysophospholipid acyltransferase family protein</fullName>
        <ecNumber evidence="2">2.3.1.-</ecNumber>
    </submittedName>
</protein>
<keyword evidence="3" id="KW-1185">Reference proteome</keyword>
<accession>A0ABV4CUY6</accession>
<dbReference type="CDD" id="cd07986">
    <property type="entry name" value="LPLAT_ACT14924-like"/>
    <property type="match status" value="1"/>
</dbReference>
<dbReference type="Proteomes" id="UP001565200">
    <property type="component" value="Unassembled WGS sequence"/>
</dbReference>
<evidence type="ECO:0000313" key="3">
    <source>
        <dbReference type="Proteomes" id="UP001565200"/>
    </source>
</evidence>
<feature type="domain" description="Phospholipid/glycerol acyltransferase" evidence="1">
    <location>
        <begin position="84"/>
        <end position="208"/>
    </location>
</feature>
<evidence type="ECO:0000259" key="1">
    <source>
        <dbReference type="SMART" id="SM00563"/>
    </source>
</evidence>
<organism evidence="2 3">
    <name type="scientific">Heminiphilus faecis</name>
    <dbReference type="NCBI Taxonomy" id="2601703"/>
    <lineage>
        <taxon>Bacteria</taxon>
        <taxon>Pseudomonadati</taxon>
        <taxon>Bacteroidota</taxon>
        <taxon>Bacteroidia</taxon>
        <taxon>Bacteroidales</taxon>
        <taxon>Muribaculaceae</taxon>
        <taxon>Heminiphilus</taxon>
    </lineage>
</organism>
<keyword evidence="2" id="KW-0808">Transferase</keyword>
<dbReference type="GO" id="GO:0016746">
    <property type="term" value="F:acyltransferase activity"/>
    <property type="evidence" value="ECO:0007669"/>
    <property type="project" value="UniProtKB-KW"/>
</dbReference>
<reference evidence="2 3" key="1">
    <citation type="submission" date="2024-03" db="EMBL/GenBank/DDBJ databases">
        <title>Mouse gut bacterial collection (mGBC) of GemPharmatech.</title>
        <authorList>
            <person name="He Y."/>
            <person name="Dong L."/>
            <person name="Wu D."/>
            <person name="Gao X."/>
            <person name="Lin Z."/>
        </authorList>
    </citation>
    <scope>NUCLEOTIDE SEQUENCE [LARGE SCALE GENOMIC DNA]</scope>
    <source>
        <strain evidence="2 3">54-13</strain>
    </source>
</reference>
<dbReference type="EC" id="2.3.1.-" evidence="2"/>
<evidence type="ECO:0000313" key="2">
    <source>
        <dbReference type="EMBL" id="MEY8245193.1"/>
    </source>
</evidence>
<dbReference type="Pfam" id="PF19576">
    <property type="entry name" value="Acyltransf_2"/>
    <property type="match status" value="1"/>
</dbReference>
<dbReference type="SMART" id="SM00563">
    <property type="entry name" value="PlsC"/>
    <property type="match status" value="1"/>
</dbReference>
<keyword evidence="2" id="KW-0012">Acyltransferase</keyword>
<name>A0ABV4CUY6_9BACT</name>
<dbReference type="RefSeq" id="WP_369863350.1">
    <property type="nucleotide sequence ID" value="NZ_JBCLPP010000013.1"/>
</dbReference>
<dbReference type="InterPro" id="IPR045746">
    <property type="entry name" value="ACT14924-like_Acyltransf_dom"/>
</dbReference>
<dbReference type="EMBL" id="JBCLPP010000013">
    <property type="protein sequence ID" value="MEY8245193.1"/>
    <property type="molecule type" value="Genomic_DNA"/>
</dbReference>
<dbReference type="InterPro" id="IPR002123">
    <property type="entry name" value="Plipid/glycerol_acylTrfase"/>
</dbReference>